<dbReference type="EMBL" id="FOWW01000007">
    <property type="protein sequence ID" value="SFQ45082.1"/>
    <property type="molecule type" value="Genomic_DNA"/>
</dbReference>
<dbReference type="RefSeq" id="WP_092532824.1">
    <property type="nucleotide sequence ID" value="NZ_FOWW01000007.1"/>
</dbReference>
<feature type="domain" description="Activator of Hsp90 ATPase homologue 1/2-like C-terminal" evidence="2">
    <location>
        <begin position="14"/>
        <end position="141"/>
    </location>
</feature>
<proteinExistence type="inferred from homology"/>
<dbReference type="InterPro" id="IPR013538">
    <property type="entry name" value="ASHA1/2-like_C"/>
</dbReference>
<evidence type="ECO:0000256" key="1">
    <source>
        <dbReference type="ARBA" id="ARBA00006817"/>
    </source>
</evidence>
<sequence>MDIDRIERDVLIAAPPERVWTKLVEFAWADTGGSRVGVEPRPGERFVAENPEHGKFPIVVERVERPRHLAYRWASAFAGQEPAAGNSTLVEFTLIEEAGGTRLAVVESGFAGLPAESRRGALDDNTRGWTEQLDALRQRVEAAAG</sequence>
<evidence type="ECO:0000259" key="2">
    <source>
        <dbReference type="Pfam" id="PF08327"/>
    </source>
</evidence>
<dbReference type="AlphaFoldDB" id="A0A1I5YLQ4"/>
<dbReference type="Pfam" id="PF08327">
    <property type="entry name" value="AHSA1"/>
    <property type="match status" value="1"/>
</dbReference>
<evidence type="ECO:0000313" key="4">
    <source>
        <dbReference type="Proteomes" id="UP000198727"/>
    </source>
</evidence>
<dbReference type="Proteomes" id="UP000198727">
    <property type="component" value="Unassembled WGS sequence"/>
</dbReference>
<reference evidence="4" key="1">
    <citation type="submission" date="2016-10" db="EMBL/GenBank/DDBJ databases">
        <authorList>
            <person name="Varghese N."/>
            <person name="Submissions S."/>
        </authorList>
    </citation>
    <scope>NUCLEOTIDE SEQUENCE [LARGE SCALE GENOMIC DNA]</scope>
    <source>
        <strain evidence="4">CGMCC 4.5579</strain>
    </source>
</reference>
<keyword evidence="4" id="KW-1185">Reference proteome</keyword>
<organism evidence="3 4">
    <name type="scientific">Amycolatopsis arida</name>
    <dbReference type="NCBI Taxonomy" id="587909"/>
    <lineage>
        <taxon>Bacteria</taxon>
        <taxon>Bacillati</taxon>
        <taxon>Actinomycetota</taxon>
        <taxon>Actinomycetes</taxon>
        <taxon>Pseudonocardiales</taxon>
        <taxon>Pseudonocardiaceae</taxon>
        <taxon>Amycolatopsis</taxon>
    </lineage>
</organism>
<dbReference type="Gene3D" id="3.30.530.20">
    <property type="match status" value="1"/>
</dbReference>
<comment type="similarity">
    <text evidence="1">Belongs to the AHA1 family.</text>
</comment>
<evidence type="ECO:0000313" key="3">
    <source>
        <dbReference type="EMBL" id="SFQ45082.1"/>
    </source>
</evidence>
<protein>
    <submittedName>
        <fullName evidence="3">Uncharacterized conserved protein YndB, AHSA1/START domain</fullName>
    </submittedName>
</protein>
<dbReference type="STRING" id="587909.SAMN05421810_107252"/>
<dbReference type="SUPFAM" id="SSF55961">
    <property type="entry name" value="Bet v1-like"/>
    <property type="match status" value="1"/>
</dbReference>
<dbReference type="OrthoDB" id="9803476at2"/>
<name>A0A1I5YLQ4_9PSEU</name>
<dbReference type="InterPro" id="IPR023393">
    <property type="entry name" value="START-like_dom_sf"/>
</dbReference>
<gene>
    <name evidence="3" type="ORF">SAMN05421810_107252</name>
</gene>
<accession>A0A1I5YLQ4</accession>